<dbReference type="GO" id="GO:0008184">
    <property type="term" value="F:glycogen phosphorylase activity"/>
    <property type="evidence" value="ECO:0007669"/>
    <property type="project" value="InterPro"/>
</dbReference>
<keyword evidence="2" id="KW-0119">Carbohydrate metabolism</keyword>
<dbReference type="GO" id="GO:0030170">
    <property type="term" value="F:pyridoxal phosphate binding"/>
    <property type="evidence" value="ECO:0007669"/>
    <property type="project" value="TreeGrafter"/>
</dbReference>
<protein>
    <recommendedName>
        <fullName evidence="2">Alpha-1,4 glucan phosphorylase</fullName>
        <ecNumber evidence="2">2.4.1.1</ecNumber>
    </recommendedName>
</protein>
<dbReference type="InterPro" id="IPR000811">
    <property type="entry name" value="Glyco_trans_35"/>
</dbReference>
<sequence length="57" mass="6633">MVLADFDSYRKAQQYITECYEDKLKWAKMSLNNIAGAGIFSADRAVTEYADNIWHLR</sequence>
<dbReference type="EMBL" id="FRCT01000001">
    <property type="protein sequence ID" value="SHM11602.1"/>
    <property type="molecule type" value="Genomic_DNA"/>
</dbReference>
<dbReference type="PANTHER" id="PTHR11468">
    <property type="entry name" value="GLYCOGEN PHOSPHORYLASE"/>
    <property type="match status" value="1"/>
</dbReference>
<dbReference type="EC" id="2.4.1.1" evidence="2"/>
<dbReference type="Proteomes" id="UP000184394">
    <property type="component" value="Unassembled WGS sequence"/>
</dbReference>
<dbReference type="GO" id="GO:0005980">
    <property type="term" value="P:glycogen catabolic process"/>
    <property type="evidence" value="ECO:0007669"/>
    <property type="project" value="TreeGrafter"/>
</dbReference>
<keyword evidence="2" id="KW-0328">Glycosyltransferase</keyword>
<evidence type="ECO:0000256" key="2">
    <source>
        <dbReference type="RuleBase" id="RU000587"/>
    </source>
</evidence>
<name>A0A1M7G5F8_RUMFL</name>
<evidence type="ECO:0000313" key="3">
    <source>
        <dbReference type="EMBL" id="SHM11602.1"/>
    </source>
</evidence>
<comment type="similarity">
    <text evidence="1 2">Belongs to the glycogen phosphorylase family.</text>
</comment>
<comment type="function">
    <text evidence="2">Allosteric enzyme that catalyzes the rate-limiting step in glycogen catabolism, the phosphorolytic cleavage of glycogen to produce glucose-1-phosphate, and plays a central role in maintaining cellular and organismal glucose homeostasis.</text>
</comment>
<evidence type="ECO:0000256" key="1">
    <source>
        <dbReference type="ARBA" id="ARBA00006047"/>
    </source>
</evidence>
<dbReference type="PANTHER" id="PTHR11468:SF3">
    <property type="entry name" value="GLYCOGEN PHOSPHORYLASE, LIVER FORM"/>
    <property type="match status" value="1"/>
</dbReference>
<proteinExistence type="inferred from homology"/>
<comment type="catalytic activity">
    <reaction evidence="2">
        <text>[(1-&gt;4)-alpha-D-glucosyl](n) + phosphate = [(1-&gt;4)-alpha-D-glucosyl](n-1) + alpha-D-glucose 1-phosphate</text>
        <dbReference type="Rhea" id="RHEA:41732"/>
        <dbReference type="Rhea" id="RHEA-COMP:9584"/>
        <dbReference type="Rhea" id="RHEA-COMP:9586"/>
        <dbReference type="ChEBI" id="CHEBI:15444"/>
        <dbReference type="ChEBI" id="CHEBI:43474"/>
        <dbReference type="ChEBI" id="CHEBI:58601"/>
        <dbReference type="EC" id="2.4.1.1"/>
    </reaction>
</comment>
<reference evidence="3 4" key="1">
    <citation type="submission" date="2016-11" db="EMBL/GenBank/DDBJ databases">
        <authorList>
            <person name="Jaros S."/>
            <person name="Januszkiewicz K."/>
            <person name="Wedrychowicz H."/>
        </authorList>
    </citation>
    <scope>NUCLEOTIDE SEQUENCE [LARGE SCALE GENOMIC DNA]</scope>
    <source>
        <strain evidence="3 4">Y1</strain>
    </source>
</reference>
<dbReference type="Pfam" id="PF00343">
    <property type="entry name" value="Phosphorylase"/>
    <property type="match status" value="1"/>
</dbReference>
<organism evidence="3 4">
    <name type="scientific">Ruminococcus flavefaciens</name>
    <dbReference type="NCBI Taxonomy" id="1265"/>
    <lineage>
        <taxon>Bacteria</taxon>
        <taxon>Bacillati</taxon>
        <taxon>Bacillota</taxon>
        <taxon>Clostridia</taxon>
        <taxon>Eubacteriales</taxon>
        <taxon>Oscillospiraceae</taxon>
        <taxon>Ruminococcus</taxon>
    </lineage>
</organism>
<evidence type="ECO:0000313" key="4">
    <source>
        <dbReference type="Proteomes" id="UP000184394"/>
    </source>
</evidence>
<dbReference type="AlphaFoldDB" id="A0A1M7G5F8"/>
<dbReference type="Gene3D" id="3.40.50.2000">
    <property type="entry name" value="Glycogen Phosphorylase B"/>
    <property type="match status" value="2"/>
</dbReference>
<dbReference type="SUPFAM" id="SSF53756">
    <property type="entry name" value="UDP-Glycosyltransferase/glycogen phosphorylase"/>
    <property type="match status" value="1"/>
</dbReference>
<keyword evidence="2" id="KW-0808">Transferase</keyword>
<gene>
    <name evidence="3" type="ORF">SAMN04487860_10179</name>
</gene>
<dbReference type="GO" id="GO:0005737">
    <property type="term" value="C:cytoplasm"/>
    <property type="evidence" value="ECO:0007669"/>
    <property type="project" value="TreeGrafter"/>
</dbReference>
<accession>A0A1M7G5F8</accession>
<keyword evidence="2" id="KW-0663">Pyridoxal phosphate</keyword>
<comment type="cofactor">
    <cofactor evidence="2">
        <name>pyridoxal 5'-phosphate</name>
        <dbReference type="ChEBI" id="CHEBI:597326"/>
    </cofactor>
</comment>